<evidence type="ECO:0000313" key="1">
    <source>
        <dbReference type="EMBL" id="BCG49356.1"/>
    </source>
</evidence>
<reference evidence="1 2" key="1">
    <citation type="journal article" date="2020" name="Genome Biol. Evol.">
        <title>Comparative Genomics Underlines Multiple Roles of Profftella, an Obligate Symbiont of Psyllids: Providing Toxins, Vitamins, and Carotenoids.</title>
        <authorList>
            <person name="Nakabachi A."/>
            <person name="Piel J."/>
            <person name="Malenovsky I."/>
            <person name="Hirose Y."/>
        </authorList>
    </citation>
    <scope>NUCLEOTIDE SEQUENCE [LARGE SCALE GENOMIC DNA]</scope>
    <source>
        <strain evidence="1 2">Dco</strain>
    </source>
</reference>
<proteinExistence type="predicted"/>
<accession>A0A7R6VYJ3</accession>
<gene>
    <name evidence="1" type="ORF">CRDco_1320</name>
</gene>
<dbReference type="AlphaFoldDB" id="A0A7R6VYJ3"/>
<protein>
    <submittedName>
        <fullName evidence="1">Uncharacterized protein</fullName>
    </submittedName>
</protein>
<dbReference type="EMBL" id="AP023214">
    <property type="protein sequence ID" value="BCG49356.1"/>
    <property type="molecule type" value="Genomic_DNA"/>
</dbReference>
<dbReference type="Proteomes" id="UP000595596">
    <property type="component" value="Chromosome"/>
</dbReference>
<sequence>MKYIEYLINLNYYITNNNIFSNKIIQDRLLKIKFSKDYDILCYYENLKKTLNYFNPFYGTTTNTYLEKIKNNLKKKKLVKNIKEVYAYRNHKKYKIPYKELSYIFNMSIEKIRIK</sequence>
<keyword evidence="2" id="KW-1185">Reference proteome</keyword>
<dbReference type="KEGG" id="crr:CRDco_1320"/>
<evidence type="ECO:0000313" key="2">
    <source>
        <dbReference type="Proteomes" id="UP000595596"/>
    </source>
</evidence>
<name>A0A7R6VYJ3_CARRU</name>
<organism evidence="1 2">
    <name type="scientific">Candidatus Carsonella ruddii</name>
    <name type="common">Diaphorina cf. continua</name>
    <dbReference type="NCBI Taxonomy" id="2661587"/>
    <lineage>
        <taxon>Bacteria</taxon>
        <taxon>Pseudomonadati</taxon>
        <taxon>Pseudomonadota</taxon>
        <taxon>Gammaproteobacteria</taxon>
        <taxon>Oceanospirillales</taxon>
        <taxon>Halomonadaceae</taxon>
        <taxon>Zymobacter group</taxon>
        <taxon>Candidatus Carsonella</taxon>
    </lineage>
</organism>
<dbReference type="RefSeq" id="WP_201329447.1">
    <property type="nucleotide sequence ID" value="NZ_AP023214.1"/>
</dbReference>